<organism evidence="6 7">
    <name type="scientific">Digitaria exilis</name>
    <dbReference type="NCBI Taxonomy" id="1010633"/>
    <lineage>
        <taxon>Eukaryota</taxon>
        <taxon>Viridiplantae</taxon>
        <taxon>Streptophyta</taxon>
        <taxon>Embryophyta</taxon>
        <taxon>Tracheophyta</taxon>
        <taxon>Spermatophyta</taxon>
        <taxon>Magnoliopsida</taxon>
        <taxon>Liliopsida</taxon>
        <taxon>Poales</taxon>
        <taxon>Poaceae</taxon>
        <taxon>PACMAD clade</taxon>
        <taxon>Panicoideae</taxon>
        <taxon>Panicodae</taxon>
        <taxon>Paniceae</taxon>
        <taxon>Anthephorinae</taxon>
        <taxon>Digitaria</taxon>
    </lineage>
</organism>
<dbReference type="Pfam" id="PF03283">
    <property type="entry name" value="PAE"/>
    <property type="match status" value="2"/>
</dbReference>
<dbReference type="EMBL" id="JACEFO010002677">
    <property type="protein sequence ID" value="KAF8651535.1"/>
    <property type="molecule type" value="Genomic_DNA"/>
</dbReference>
<dbReference type="InterPro" id="IPR004963">
    <property type="entry name" value="PAE/NOTUM"/>
</dbReference>
<evidence type="ECO:0000256" key="3">
    <source>
        <dbReference type="ARBA" id="ARBA00005784"/>
    </source>
</evidence>
<sequence length="315" mass="34339">MAASLAWLPGAAVLGFLLLVVLAEAGPADVEMVFLKNAVAKGAGVCSFSAPCIAASVSVSALPSCPFLTLGSVVMQCAWMAAHRSTTSLPALVLAPITGWFTWRNADECAVRKGNFRGSSKFMRPLSFSGILGGSQKFNPDFYNWNRVKIRYCDGSSFTGDVEAVETAKNLYYRGFRVWRAIIDDLLTVRGMNKAQNVKCFSDAGFFLDGKDISGNNYARSIYKNVVNLHPMIHGRTDFLAALPKPSPSLGMFIDSCNAHCQSGAQDTWLADGSPLVNKTQIGKAVGDWYFEREVSRRIDCPYPCNPTCKNREDD</sequence>
<proteinExistence type="inferred from homology"/>
<dbReference type="GO" id="GO:0016787">
    <property type="term" value="F:hydrolase activity"/>
    <property type="evidence" value="ECO:0007669"/>
    <property type="project" value="UniProtKB-KW"/>
</dbReference>
<evidence type="ECO:0000313" key="6">
    <source>
        <dbReference type="EMBL" id="KAF8651535.1"/>
    </source>
</evidence>
<dbReference type="PANTHER" id="PTHR21562">
    <property type="entry name" value="NOTUM-RELATED"/>
    <property type="match status" value="1"/>
</dbReference>
<reference evidence="6" key="1">
    <citation type="submission" date="2020-07" db="EMBL/GenBank/DDBJ databases">
        <title>Genome sequence and genetic diversity analysis of an under-domesticated orphan crop, white fonio (Digitaria exilis).</title>
        <authorList>
            <person name="Bennetzen J.L."/>
            <person name="Chen S."/>
            <person name="Ma X."/>
            <person name="Wang X."/>
            <person name="Yssel A.E.J."/>
            <person name="Chaluvadi S.R."/>
            <person name="Johnson M."/>
            <person name="Gangashetty P."/>
            <person name="Hamidou F."/>
            <person name="Sanogo M.D."/>
            <person name="Zwaenepoel A."/>
            <person name="Wallace J."/>
            <person name="Van De Peer Y."/>
            <person name="Van Deynze A."/>
        </authorList>
    </citation>
    <scope>NUCLEOTIDE SEQUENCE</scope>
    <source>
        <tissue evidence="6">Leaves</tissue>
    </source>
</reference>
<keyword evidence="5" id="KW-0378">Hydrolase</keyword>
<comment type="similarity">
    <text evidence="3 5">Belongs to the pectinacetylesterase family.</text>
</comment>
<keyword evidence="5" id="KW-0961">Cell wall biogenesis/degradation</keyword>
<comment type="caution">
    <text evidence="6">The sequence shown here is derived from an EMBL/GenBank/DDBJ whole genome shotgun (WGS) entry which is preliminary data.</text>
</comment>
<comment type="function">
    <text evidence="1 5">Hydrolyzes acetyl esters in homogalacturonan regions of pectin. In type I primary cell wall, galacturonic acid residues of pectin can be acetylated at the O-2 and O-3 positions. Decreasing the degree of acetylation of pectin gels in vitro alters their physical properties.</text>
</comment>
<dbReference type="GO" id="GO:0071555">
    <property type="term" value="P:cell wall organization"/>
    <property type="evidence" value="ECO:0007669"/>
    <property type="project" value="UniProtKB-KW"/>
</dbReference>
<keyword evidence="4 5" id="KW-0134">Cell wall</keyword>
<protein>
    <recommendedName>
        <fullName evidence="5">Pectin acetylesterase</fullName>
        <ecNumber evidence="5">3.1.1.-</ecNumber>
    </recommendedName>
</protein>
<evidence type="ECO:0000256" key="1">
    <source>
        <dbReference type="ARBA" id="ARBA00003534"/>
    </source>
</evidence>
<evidence type="ECO:0000256" key="2">
    <source>
        <dbReference type="ARBA" id="ARBA00004191"/>
    </source>
</evidence>
<dbReference type="Proteomes" id="UP000636709">
    <property type="component" value="Unassembled WGS sequence"/>
</dbReference>
<evidence type="ECO:0000256" key="4">
    <source>
        <dbReference type="ARBA" id="ARBA00022512"/>
    </source>
</evidence>
<feature type="signal peptide" evidence="5">
    <location>
        <begin position="1"/>
        <end position="25"/>
    </location>
</feature>
<gene>
    <name evidence="6" type="ORF">HU200_063355</name>
</gene>
<keyword evidence="5" id="KW-0964">Secreted</keyword>
<dbReference type="AlphaFoldDB" id="A0A835DZ58"/>
<keyword evidence="5" id="KW-0732">Signal</keyword>
<dbReference type="EC" id="3.1.1.-" evidence="5"/>
<evidence type="ECO:0000256" key="5">
    <source>
        <dbReference type="RuleBase" id="RU363114"/>
    </source>
</evidence>
<keyword evidence="7" id="KW-1185">Reference proteome</keyword>
<dbReference type="PANTHER" id="PTHR21562:SF67">
    <property type="entry name" value="PECTIN ACETYLESTERASE"/>
    <property type="match status" value="1"/>
</dbReference>
<feature type="chain" id="PRO_5033109812" description="Pectin acetylesterase" evidence="5">
    <location>
        <begin position="26"/>
        <end position="315"/>
    </location>
</feature>
<accession>A0A835DZ58</accession>
<comment type="subcellular location">
    <subcellularLocation>
        <location evidence="2 5">Secreted</location>
        <location evidence="2 5">Cell wall</location>
    </subcellularLocation>
</comment>
<evidence type="ECO:0000313" key="7">
    <source>
        <dbReference type="Proteomes" id="UP000636709"/>
    </source>
</evidence>
<name>A0A835DZ58_9POAL</name>
<dbReference type="OrthoDB" id="2015280at2759"/>